<gene>
    <name evidence="4" type="ORF">OQZ29_17815</name>
</gene>
<feature type="signal peptide" evidence="2">
    <location>
        <begin position="1"/>
        <end position="20"/>
    </location>
</feature>
<protein>
    <submittedName>
        <fullName evidence="4">Outer membrane beta-barrel protein</fullName>
    </submittedName>
</protein>
<dbReference type="Gene3D" id="2.40.160.20">
    <property type="match status" value="1"/>
</dbReference>
<keyword evidence="1 2" id="KW-0732">Signal</keyword>
<proteinExistence type="predicted"/>
<name>A0A9X3DFP1_9SPHI</name>
<dbReference type="EMBL" id="JAPJUH010000005">
    <property type="protein sequence ID" value="MCX3266619.1"/>
    <property type="molecule type" value="Genomic_DNA"/>
</dbReference>
<accession>A0A9X3DFP1</accession>
<keyword evidence="5" id="KW-1185">Reference proteome</keyword>
<dbReference type="RefSeq" id="WP_010600079.1">
    <property type="nucleotide sequence ID" value="NZ_JAPJUH010000005.1"/>
</dbReference>
<evidence type="ECO:0000256" key="1">
    <source>
        <dbReference type="ARBA" id="ARBA00022729"/>
    </source>
</evidence>
<evidence type="ECO:0000259" key="3">
    <source>
        <dbReference type="Pfam" id="PF13505"/>
    </source>
</evidence>
<dbReference type="Proteomes" id="UP001142592">
    <property type="component" value="Unassembled WGS sequence"/>
</dbReference>
<comment type="caution">
    <text evidence="4">The sequence shown here is derived from an EMBL/GenBank/DDBJ whole genome shotgun (WGS) entry which is preliminary data.</text>
</comment>
<organism evidence="4 5">
    <name type="scientific">Pedobacter agri</name>
    <dbReference type="NCBI Taxonomy" id="454586"/>
    <lineage>
        <taxon>Bacteria</taxon>
        <taxon>Pseudomonadati</taxon>
        <taxon>Bacteroidota</taxon>
        <taxon>Sphingobacteriia</taxon>
        <taxon>Sphingobacteriales</taxon>
        <taxon>Sphingobacteriaceae</taxon>
        <taxon>Pedobacter</taxon>
    </lineage>
</organism>
<dbReference type="Pfam" id="PF13505">
    <property type="entry name" value="OMP_b-brl"/>
    <property type="match status" value="1"/>
</dbReference>
<evidence type="ECO:0000313" key="4">
    <source>
        <dbReference type="EMBL" id="MCX3266619.1"/>
    </source>
</evidence>
<dbReference type="InterPro" id="IPR011250">
    <property type="entry name" value="OMP/PagP_B-barrel"/>
</dbReference>
<dbReference type="SUPFAM" id="SSF56925">
    <property type="entry name" value="OMPA-like"/>
    <property type="match status" value="1"/>
</dbReference>
<sequence length="226" mass="25100">MKKQLLLLAVLCTAAFTSIAQTDKGNTIIGGSIGYGKDELRPVSTMNYGASESTFFNVLPRVGHFFSKNLAIGLSIGYDERKNVVEQFFTVGNSPLISTSIQRDKSFNVGPFVRYYVDITDKFKFFGQANFDVAFGKTNQSLSGTGSFNYQSVESKSTTYNASINPGFAFFPAKKWAIEFSFPLLAYSKRNDKSDENYQNAIAFDSNSFTFGLNTFVPSLGFNFHF</sequence>
<feature type="domain" description="Outer membrane protein beta-barrel" evidence="3">
    <location>
        <begin position="5"/>
        <end position="213"/>
    </location>
</feature>
<dbReference type="InterPro" id="IPR027385">
    <property type="entry name" value="Beta-barrel_OMP"/>
</dbReference>
<feature type="chain" id="PRO_5040806641" evidence="2">
    <location>
        <begin position="21"/>
        <end position="226"/>
    </location>
</feature>
<evidence type="ECO:0000256" key="2">
    <source>
        <dbReference type="SAM" id="SignalP"/>
    </source>
</evidence>
<dbReference type="AlphaFoldDB" id="A0A9X3DFP1"/>
<reference evidence="4" key="1">
    <citation type="submission" date="2022-11" db="EMBL/GenBank/DDBJ databases">
        <authorList>
            <person name="Graham C."/>
            <person name="Newman J.D."/>
        </authorList>
    </citation>
    <scope>NUCLEOTIDE SEQUENCE</scope>
    <source>
        <strain evidence="4">DSM 19486</strain>
    </source>
</reference>
<evidence type="ECO:0000313" key="5">
    <source>
        <dbReference type="Proteomes" id="UP001142592"/>
    </source>
</evidence>